<reference evidence="2" key="2">
    <citation type="submission" date="2015-01" db="EMBL/GenBank/DDBJ databases">
        <title>Evolutionary Origins and Diversification of the Mycorrhizal Mutualists.</title>
        <authorList>
            <consortium name="DOE Joint Genome Institute"/>
            <consortium name="Mycorrhizal Genomics Consortium"/>
            <person name="Kohler A."/>
            <person name="Kuo A."/>
            <person name="Nagy L.G."/>
            <person name="Floudas D."/>
            <person name="Copeland A."/>
            <person name="Barry K.W."/>
            <person name="Cichocki N."/>
            <person name="Veneault-Fourrey C."/>
            <person name="LaButti K."/>
            <person name="Lindquist E.A."/>
            <person name="Lipzen A."/>
            <person name="Lundell T."/>
            <person name="Morin E."/>
            <person name="Murat C."/>
            <person name="Riley R."/>
            <person name="Ohm R."/>
            <person name="Sun H."/>
            <person name="Tunlid A."/>
            <person name="Henrissat B."/>
            <person name="Grigoriev I.V."/>
            <person name="Hibbett D.S."/>
            <person name="Martin F."/>
        </authorList>
    </citation>
    <scope>NUCLEOTIDE SEQUENCE [LARGE SCALE GENOMIC DNA]</scope>
    <source>
        <strain evidence="2">441</strain>
    </source>
</reference>
<dbReference type="AlphaFoldDB" id="A0A0C9ZZA0"/>
<dbReference type="HOGENOM" id="CLU_2455580_0_0_1"/>
<protein>
    <submittedName>
        <fullName evidence="1">Uncharacterized protein</fullName>
    </submittedName>
</protein>
<name>A0A0C9ZZA0_9AGAM</name>
<reference evidence="1 2" key="1">
    <citation type="submission" date="2014-04" db="EMBL/GenBank/DDBJ databases">
        <authorList>
            <consortium name="DOE Joint Genome Institute"/>
            <person name="Kuo A."/>
            <person name="Kohler A."/>
            <person name="Costa M.D."/>
            <person name="Nagy L.G."/>
            <person name="Floudas D."/>
            <person name="Copeland A."/>
            <person name="Barry K.W."/>
            <person name="Cichocki N."/>
            <person name="Veneault-Fourrey C."/>
            <person name="LaButti K."/>
            <person name="Lindquist E.A."/>
            <person name="Lipzen A."/>
            <person name="Lundell T."/>
            <person name="Morin E."/>
            <person name="Murat C."/>
            <person name="Sun H."/>
            <person name="Tunlid A."/>
            <person name="Henrissat B."/>
            <person name="Grigoriev I.V."/>
            <person name="Hibbett D.S."/>
            <person name="Martin F."/>
            <person name="Nordberg H.P."/>
            <person name="Cantor M.N."/>
            <person name="Hua S.X."/>
        </authorList>
    </citation>
    <scope>NUCLEOTIDE SEQUENCE [LARGE SCALE GENOMIC DNA]</scope>
    <source>
        <strain evidence="1 2">441</strain>
    </source>
</reference>
<accession>A0A0C9ZZA0</accession>
<dbReference type="EMBL" id="KN833711">
    <property type="protein sequence ID" value="KIK25093.1"/>
    <property type="molecule type" value="Genomic_DNA"/>
</dbReference>
<dbReference type="Proteomes" id="UP000054018">
    <property type="component" value="Unassembled WGS sequence"/>
</dbReference>
<keyword evidence="2" id="KW-1185">Reference proteome</keyword>
<gene>
    <name evidence="1" type="ORF">PISMIDRAFT_9868</name>
</gene>
<proteinExistence type="predicted"/>
<evidence type="ECO:0000313" key="1">
    <source>
        <dbReference type="EMBL" id="KIK25093.1"/>
    </source>
</evidence>
<evidence type="ECO:0000313" key="2">
    <source>
        <dbReference type="Proteomes" id="UP000054018"/>
    </source>
</evidence>
<organism evidence="1 2">
    <name type="scientific">Pisolithus microcarpus 441</name>
    <dbReference type="NCBI Taxonomy" id="765257"/>
    <lineage>
        <taxon>Eukaryota</taxon>
        <taxon>Fungi</taxon>
        <taxon>Dikarya</taxon>
        <taxon>Basidiomycota</taxon>
        <taxon>Agaricomycotina</taxon>
        <taxon>Agaricomycetes</taxon>
        <taxon>Agaricomycetidae</taxon>
        <taxon>Boletales</taxon>
        <taxon>Sclerodermatineae</taxon>
        <taxon>Pisolithaceae</taxon>
        <taxon>Pisolithus</taxon>
    </lineage>
</organism>
<sequence>MMYALLANDELSWCAAQFIVLAFNLKHLLAPILGTPTQVVTKLMGRATCHFSRGKYPTRVDSQVQAARESLFHGDLMRDSAVPSKLLSF</sequence>